<proteinExistence type="predicted"/>
<accession>A0ACC1HPZ4</accession>
<evidence type="ECO:0000313" key="1">
    <source>
        <dbReference type="EMBL" id="KAJ1677322.1"/>
    </source>
</evidence>
<feature type="non-terminal residue" evidence="1">
    <location>
        <position position="289"/>
    </location>
</feature>
<sequence>VNSHPHDGDNNDDHRRRHVLEAGCSSDPPPTLGDVNGARLARNWSREETLSLVRAIGKYYNKLRQCKTNQERSSVWRQVHREHSQRFPGRSKKASQDRWGKVLSDYKDVMIHNKEKGAARWTFDFFDEVAAILRGTPGGDDLNAMVIPTTPMMPVKSADSPSSYHHHHTYHRGYHHQRAPSSETEDSESASANNAATSPRHRAPATATHAAPPIGSAIELQPSHHYSSHAQSNPSPPILPATHDSASSAHHHHHTQHSAPYLVDLLRKQISKMDAQIRAMDILRQNTLD</sequence>
<dbReference type="EMBL" id="JAMZIH010002623">
    <property type="protein sequence ID" value="KAJ1677322.1"/>
    <property type="molecule type" value="Genomic_DNA"/>
</dbReference>
<name>A0ACC1HPZ4_9FUNG</name>
<gene>
    <name evidence="1" type="ORF">EV182_006412</name>
</gene>
<organism evidence="1 2">
    <name type="scientific">Spiromyces aspiralis</name>
    <dbReference type="NCBI Taxonomy" id="68401"/>
    <lineage>
        <taxon>Eukaryota</taxon>
        <taxon>Fungi</taxon>
        <taxon>Fungi incertae sedis</taxon>
        <taxon>Zoopagomycota</taxon>
        <taxon>Kickxellomycotina</taxon>
        <taxon>Kickxellomycetes</taxon>
        <taxon>Kickxellales</taxon>
        <taxon>Kickxellaceae</taxon>
        <taxon>Spiromyces</taxon>
    </lineage>
</organism>
<feature type="non-terminal residue" evidence="1">
    <location>
        <position position="1"/>
    </location>
</feature>
<keyword evidence="2" id="KW-1185">Reference proteome</keyword>
<protein>
    <submittedName>
        <fullName evidence="1">Uncharacterized protein</fullName>
    </submittedName>
</protein>
<evidence type="ECO:0000313" key="2">
    <source>
        <dbReference type="Proteomes" id="UP001145114"/>
    </source>
</evidence>
<comment type="caution">
    <text evidence="1">The sequence shown here is derived from an EMBL/GenBank/DDBJ whole genome shotgun (WGS) entry which is preliminary data.</text>
</comment>
<reference evidence="1" key="1">
    <citation type="submission" date="2022-06" db="EMBL/GenBank/DDBJ databases">
        <title>Phylogenomic reconstructions and comparative analyses of Kickxellomycotina fungi.</title>
        <authorList>
            <person name="Reynolds N.K."/>
            <person name="Stajich J.E."/>
            <person name="Barry K."/>
            <person name="Grigoriev I.V."/>
            <person name="Crous P."/>
            <person name="Smith M.E."/>
        </authorList>
    </citation>
    <scope>NUCLEOTIDE SEQUENCE</scope>
    <source>
        <strain evidence="1">RSA 2271</strain>
    </source>
</reference>
<dbReference type="Proteomes" id="UP001145114">
    <property type="component" value="Unassembled WGS sequence"/>
</dbReference>